<dbReference type="GO" id="GO:0004672">
    <property type="term" value="F:protein kinase activity"/>
    <property type="evidence" value="ECO:0007669"/>
    <property type="project" value="InterPro"/>
</dbReference>
<evidence type="ECO:0000313" key="3">
    <source>
        <dbReference type="EMBL" id="CAL1597926.1"/>
    </source>
</evidence>
<proteinExistence type="predicted"/>
<dbReference type="InterPro" id="IPR017441">
    <property type="entry name" value="Protein_kinase_ATP_BS"/>
</dbReference>
<dbReference type="PANTHER" id="PTHR45913:SF19">
    <property type="entry name" value="LOW QUALITY PROTEIN: ZINC FINGER BED DOMAIN-CONTAINING PROTEIN 5-LIKE"/>
    <property type="match status" value="1"/>
</dbReference>
<dbReference type="InterPro" id="IPR011009">
    <property type="entry name" value="Kinase-like_dom_sf"/>
</dbReference>
<evidence type="ECO:0000259" key="2">
    <source>
        <dbReference type="Pfam" id="PF07714"/>
    </source>
</evidence>
<dbReference type="Gene3D" id="3.30.200.20">
    <property type="entry name" value="Phosphorylase Kinase, domain 1"/>
    <property type="match status" value="1"/>
</dbReference>
<name>A0AAV2LBI9_KNICA</name>
<dbReference type="Proteomes" id="UP001497482">
    <property type="component" value="Chromosome 22"/>
</dbReference>
<reference evidence="3 4" key="1">
    <citation type="submission" date="2024-04" db="EMBL/GenBank/DDBJ databases">
        <authorList>
            <person name="Waldvogel A.-M."/>
            <person name="Schoenle A."/>
        </authorList>
    </citation>
    <scope>NUCLEOTIDE SEQUENCE [LARGE SCALE GENOMIC DNA]</scope>
</reference>
<organism evidence="3 4">
    <name type="scientific">Knipowitschia caucasica</name>
    <name type="common">Caucasian dwarf goby</name>
    <name type="synonym">Pomatoschistus caucasicus</name>
    <dbReference type="NCBI Taxonomy" id="637954"/>
    <lineage>
        <taxon>Eukaryota</taxon>
        <taxon>Metazoa</taxon>
        <taxon>Chordata</taxon>
        <taxon>Craniata</taxon>
        <taxon>Vertebrata</taxon>
        <taxon>Euteleostomi</taxon>
        <taxon>Actinopterygii</taxon>
        <taxon>Neopterygii</taxon>
        <taxon>Teleostei</taxon>
        <taxon>Neoteleostei</taxon>
        <taxon>Acanthomorphata</taxon>
        <taxon>Gobiaria</taxon>
        <taxon>Gobiiformes</taxon>
        <taxon>Gobioidei</taxon>
        <taxon>Gobiidae</taxon>
        <taxon>Gobiinae</taxon>
        <taxon>Knipowitschia</taxon>
    </lineage>
</organism>
<keyword evidence="1" id="KW-0067">ATP-binding</keyword>
<dbReference type="SUPFAM" id="SSF56112">
    <property type="entry name" value="Protein kinase-like (PK-like)"/>
    <property type="match status" value="1"/>
</dbReference>
<dbReference type="AlphaFoldDB" id="A0AAV2LBI9"/>
<evidence type="ECO:0000256" key="1">
    <source>
        <dbReference type="PROSITE-ProRule" id="PRU10141"/>
    </source>
</evidence>
<accession>A0AAV2LBI9</accession>
<dbReference type="Pfam" id="PF07714">
    <property type="entry name" value="PK_Tyr_Ser-Thr"/>
    <property type="match status" value="1"/>
</dbReference>
<dbReference type="EMBL" id="OZ035844">
    <property type="protein sequence ID" value="CAL1597926.1"/>
    <property type="molecule type" value="Genomic_DNA"/>
</dbReference>
<keyword evidence="1" id="KW-0547">Nucleotide-binding</keyword>
<dbReference type="InterPro" id="IPR001245">
    <property type="entry name" value="Ser-Thr/Tyr_kinase_cat_dom"/>
</dbReference>
<gene>
    <name evidence="3" type="ORF">KC01_LOCUS26398</name>
</gene>
<feature type="domain" description="Serine-threonine/tyrosine-protein kinase catalytic" evidence="2">
    <location>
        <begin position="349"/>
        <end position="398"/>
    </location>
</feature>
<feature type="binding site" evidence="1">
    <location>
        <position position="381"/>
    </location>
    <ligand>
        <name>ATP</name>
        <dbReference type="ChEBI" id="CHEBI:30616"/>
    </ligand>
</feature>
<dbReference type="GO" id="GO:0005524">
    <property type="term" value="F:ATP binding"/>
    <property type="evidence" value="ECO:0007669"/>
    <property type="project" value="UniProtKB-UniRule"/>
</dbReference>
<sequence>MVGRLTGVVKRVKDVAPLLTAVHCSIHREALATKTMSADLNKVLNEAVKTVNFIKSRPLQSRLFGILCAEMGSEHRQLLLHTEVRWLSRGKVLTRLYELRDEVRVFFVDVRFELAERFCDFEWLCKLAYLADIFGYLNGLNLSLQGKTVTVFQVQNKIDATIKKFEMWDRRVGQNNFESLDSLSDLLGSEESEIPRSVASAVSAHLQALGTQLRKYFPAQDNMNNWIENPFVIQAQDAAGLSSREQDSLVELSWGRDCLASSAIITGSIQAIKQYNERIHQLAPPDGKPIHHNASTKDDIAANSAMTTAVMGCLNPVKQLKMALVEPLTPSGTAPNQAQLRILKETELKRVKILGSGAFGTVYKGIWVPEGETVKIPVAIKILSEATGPKANVEFMDRGSHVQLEPICAVCCLVKQQSKGSLTLRRWETGHWSADPTVT</sequence>
<dbReference type="PROSITE" id="PS00107">
    <property type="entry name" value="PROTEIN_KINASE_ATP"/>
    <property type="match status" value="1"/>
</dbReference>
<dbReference type="Gene3D" id="4.10.1140.10">
    <property type="entry name" value="membrane-bound form of the juxtamembrane domain of the epidermal growth factor receptor like domain"/>
    <property type="match status" value="1"/>
</dbReference>
<evidence type="ECO:0000313" key="4">
    <source>
        <dbReference type="Proteomes" id="UP001497482"/>
    </source>
</evidence>
<protein>
    <recommendedName>
        <fullName evidence="2">Serine-threonine/tyrosine-protein kinase catalytic domain-containing protein</fullName>
    </recommendedName>
</protein>
<keyword evidence="4" id="KW-1185">Reference proteome</keyword>
<dbReference type="PANTHER" id="PTHR45913">
    <property type="entry name" value="EPM2A-INTERACTING PROTEIN 1"/>
    <property type="match status" value="1"/>
</dbReference>